<evidence type="ECO:0000256" key="4">
    <source>
        <dbReference type="ARBA" id="ARBA00020410"/>
    </source>
</evidence>
<sequence>MRVRTTFFHRPESPVDPAQLRVGATLTGPTIDAAREDRVTISLDDVPATLARVLSDSVHELHVRWAARTAGTEPVSPLLSRISPGLHVFYTPLPGTSEEKQDAVCTLLRTLFGSSLDCKSVKTSFNYLGDDNQTHQFYATVDDLTPFAAYIKADWCPSTAKDGGLCGLRADQLDGASALDLSYDAYSQNLKVTTQWPLAEWPLFVTALEGPNDRTEVGIMGADQPSTLGRHELAMSGVVAVLVQDDRAKPVMFAFPSRHRATTAGTSFSAALTEPTGLHPTLQLRVAPGPPPRNPDDGGSCRLHTYLTLPRHIFADRYQLGDSLFLASKNLTALHHMTQPVDLEAPDYAVNVWGSAALIELAPPAVSSEAAEFTAEIPLHLRYLLPEAGGYRTVELPYPTVFWACEADKDVQFANNPFDRINIGYDALFDETTEFWHVQPQPAAQQAADKAAATADLVLPIRVPVLDSNKSQWVNVGTSAAILVGFSWVLWKLLSVYLRTGYGRPATVKPTKKTQ</sequence>
<evidence type="ECO:0000256" key="7">
    <source>
        <dbReference type="ARBA" id="ARBA00022824"/>
    </source>
</evidence>
<gene>
    <name evidence="12" type="primary">PBN1</name>
    <name evidence="12" type="ORF">SBRCBS47491_004159</name>
</gene>
<keyword evidence="13" id="KW-1185">Reference proteome</keyword>
<comment type="similarity">
    <text evidence="3 11">Belongs to the PIGX family.</text>
</comment>
<dbReference type="SMART" id="SM00780">
    <property type="entry name" value="PIG-X"/>
    <property type="match status" value="1"/>
</dbReference>
<protein>
    <recommendedName>
        <fullName evidence="4 11">Protein PBN1</fullName>
    </recommendedName>
</protein>
<keyword evidence="5 11" id="KW-0337">GPI-anchor biosynthesis</keyword>
<keyword evidence="8" id="KW-1133">Transmembrane helix</keyword>
<dbReference type="Proteomes" id="UP001642406">
    <property type="component" value="Unassembled WGS sequence"/>
</dbReference>
<evidence type="ECO:0000256" key="2">
    <source>
        <dbReference type="ARBA" id="ARBA00004687"/>
    </source>
</evidence>
<reference evidence="12 13" key="1">
    <citation type="submission" date="2024-01" db="EMBL/GenBank/DDBJ databases">
        <authorList>
            <person name="Allen C."/>
            <person name="Tagirdzhanova G."/>
        </authorList>
    </citation>
    <scope>NUCLEOTIDE SEQUENCE [LARGE SCALE GENOMIC DNA]</scope>
</reference>
<dbReference type="GO" id="GO:0006508">
    <property type="term" value="P:proteolysis"/>
    <property type="evidence" value="ECO:0007669"/>
    <property type="project" value="UniProtKB-KW"/>
</dbReference>
<dbReference type="PANTHER" id="PTHR28533:SF1">
    <property type="entry name" value="PROTEIN PBN1"/>
    <property type="match status" value="1"/>
</dbReference>
<dbReference type="Pfam" id="PF08320">
    <property type="entry name" value="PIG-X"/>
    <property type="match status" value="1"/>
</dbReference>
<comment type="pathway">
    <text evidence="2 11">Glycolipid biosynthesis; glycosylphosphatidylinositol-anchor biosynthesis.</text>
</comment>
<keyword evidence="6" id="KW-0812">Transmembrane</keyword>
<dbReference type="PANTHER" id="PTHR28533">
    <property type="entry name" value="PROTEIN PBN1"/>
    <property type="match status" value="1"/>
</dbReference>
<comment type="function">
    <text evidence="11">Required for proper folding and/or the stability of a subset of proteins in the endoplasmic reticulum. Component of glycosylphosphatidylinositol-mannosyltransferase 1 which transfers the first of the 4 mannoses in the GPI-anchor precursors during GPI-anchor biosynthesis. Probably acts by stabilizing the mannosyltransferase GPI14.</text>
</comment>
<evidence type="ECO:0000313" key="13">
    <source>
        <dbReference type="Proteomes" id="UP001642406"/>
    </source>
</evidence>
<keyword evidence="12" id="KW-0645">Protease</keyword>
<dbReference type="InterPro" id="IPR013233">
    <property type="entry name" value="PIG-X/PBN1"/>
</dbReference>
<evidence type="ECO:0000313" key="12">
    <source>
        <dbReference type="EMBL" id="CAK7220353.1"/>
    </source>
</evidence>
<keyword evidence="9" id="KW-0472">Membrane</keyword>
<evidence type="ECO:0000256" key="8">
    <source>
        <dbReference type="ARBA" id="ARBA00022989"/>
    </source>
</evidence>
<evidence type="ECO:0000256" key="9">
    <source>
        <dbReference type="ARBA" id="ARBA00023136"/>
    </source>
</evidence>
<evidence type="ECO:0000256" key="5">
    <source>
        <dbReference type="ARBA" id="ARBA00022502"/>
    </source>
</evidence>
<keyword evidence="12" id="KW-0378">Hydrolase</keyword>
<comment type="caution">
    <text evidence="12">The sequence shown here is derived from an EMBL/GenBank/DDBJ whole genome shotgun (WGS) entry which is preliminary data.</text>
</comment>
<name>A0ABP0BL34_9PEZI</name>
<keyword evidence="10" id="KW-0325">Glycoprotein</keyword>
<evidence type="ECO:0000256" key="1">
    <source>
        <dbReference type="ARBA" id="ARBA00004643"/>
    </source>
</evidence>
<evidence type="ECO:0000256" key="3">
    <source>
        <dbReference type="ARBA" id="ARBA00010345"/>
    </source>
</evidence>
<evidence type="ECO:0000256" key="10">
    <source>
        <dbReference type="ARBA" id="ARBA00023180"/>
    </source>
</evidence>
<evidence type="ECO:0000256" key="11">
    <source>
        <dbReference type="RuleBase" id="RU366056"/>
    </source>
</evidence>
<dbReference type="GO" id="GO:0008233">
    <property type="term" value="F:peptidase activity"/>
    <property type="evidence" value="ECO:0007669"/>
    <property type="project" value="UniProtKB-KW"/>
</dbReference>
<dbReference type="InterPro" id="IPR042322">
    <property type="entry name" value="Pbn1"/>
</dbReference>
<comment type="subcellular location">
    <subcellularLocation>
        <location evidence="11">Endoplasmic reticulum membrane</location>
        <topology evidence="11">Single-pass membrane protein</topology>
    </subcellularLocation>
    <subcellularLocation>
        <location evidence="1">Endoplasmic reticulum membrane</location>
        <topology evidence="1">Single-pass type III membrane protein</topology>
    </subcellularLocation>
</comment>
<organism evidence="12 13">
    <name type="scientific">Sporothrix bragantina</name>
    <dbReference type="NCBI Taxonomy" id="671064"/>
    <lineage>
        <taxon>Eukaryota</taxon>
        <taxon>Fungi</taxon>
        <taxon>Dikarya</taxon>
        <taxon>Ascomycota</taxon>
        <taxon>Pezizomycotina</taxon>
        <taxon>Sordariomycetes</taxon>
        <taxon>Sordariomycetidae</taxon>
        <taxon>Ophiostomatales</taxon>
        <taxon>Ophiostomataceae</taxon>
        <taxon>Sporothrix</taxon>
    </lineage>
</organism>
<evidence type="ECO:0000256" key="6">
    <source>
        <dbReference type="ARBA" id="ARBA00022692"/>
    </source>
</evidence>
<proteinExistence type="inferred from homology"/>
<dbReference type="EMBL" id="CAWUHC010000030">
    <property type="protein sequence ID" value="CAK7220353.1"/>
    <property type="molecule type" value="Genomic_DNA"/>
</dbReference>
<keyword evidence="7 11" id="KW-0256">Endoplasmic reticulum</keyword>
<accession>A0ABP0BL34</accession>